<keyword evidence="2" id="KW-1185">Reference proteome</keyword>
<dbReference type="Proteomes" id="UP001470230">
    <property type="component" value="Unassembled WGS sequence"/>
</dbReference>
<dbReference type="EMBL" id="JAPFFF010000003">
    <property type="protein sequence ID" value="KAK8894102.1"/>
    <property type="molecule type" value="Genomic_DNA"/>
</dbReference>
<gene>
    <name evidence="1" type="ORF">M9Y10_022534</name>
</gene>
<accession>A0ABR2KT47</accession>
<reference evidence="1 2" key="1">
    <citation type="submission" date="2024-04" db="EMBL/GenBank/DDBJ databases">
        <title>Tritrichomonas musculus Genome.</title>
        <authorList>
            <person name="Alves-Ferreira E."/>
            <person name="Grigg M."/>
            <person name="Lorenzi H."/>
            <person name="Galac M."/>
        </authorList>
    </citation>
    <scope>NUCLEOTIDE SEQUENCE [LARGE SCALE GENOMIC DNA]</scope>
    <source>
        <strain evidence="1 2">EAF2021</strain>
    </source>
</reference>
<sequence length="200" mass="24053">MIAYKEQEKFMEKSPIENENIIKNEEEEEDEKEDIFFEFDDYKSLKYGEKMRYIVNYYYINNDDLIKISSSIFCDLIKGFMEDLKSALSAMKILLEKDFVIEYNDTISSIIINSLIFNELFDDVEYLIINYIFRNYDSLSVDMIELFNSKIFDDKLFINSKIINLIAKFIRFSNYQYPLEAFESLLQKYDAMSFDEKCFM</sequence>
<evidence type="ECO:0000313" key="1">
    <source>
        <dbReference type="EMBL" id="KAK8894102.1"/>
    </source>
</evidence>
<protein>
    <submittedName>
        <fullName evidence="1">Uncharacterized protein</fullName>
    </submittedName>
</protein>
<name>A0ABR2KT47_9EUKA</name>
<comment type="caution">
    <text evidence="1">The sequence shown here is derived from an EMBL/GenBank/DDBJ whole genome shotgun (WGS) entry which is preliminary data.</text>
</comment>
<proteinExistence type="predicted"/>
<organism evidence="1 2">
    <name type="scientific">Tritrichomonas musculus</name>
    <dbReference type="NCBI Taxonomy" id="1915356"/>
    <lineage>
        <taxon>Eukaryota</taxon>
        <taxon>Metamonada</taxon>
        <taxon>Parabasalia</taxon>
        <taxon>Tritrichomonadida</taxon>
        <taxon>Tritrichomonadidae</taxon>
        <taxon>Tritrichomonas</taxon>
    </lineage>
</organism>
<evidence type="ECO:0000313" key="2">
    <source>
        <dbReference type="Proteomes" id="UP001470230"/>
    </source>
</evidence>